<evidence type="ECO:0000313" key="1">
    <source>
        <dbReference type="EMBL" id="MCY9763545.1"/>
    </source>
</evidence>
<name>A0ABT4H3J8_PAEAL</name>
<organism evidence="1 2">
    <name type="scientific">Paenibacillus alvei</name>
    <name type="common">Bacillus alvei</name>
    <dbReference type="NCBI Taxonomy" id="44250"/>
    <lineage>
        <taxon>Bacteria</taxon>
        <taxon>Bacillati</taxon>
        <taxon>Bacillota</taxon>
        <taxon>Bacilli</taxon>
        <taxon>Bacillales</taxon>
        <taxon>Paenibacillaceae</taxon>
        <taxon>Paenibacillus</taxon>
    </lineage>
</organism>
<gene>
    <name evidence="1" type="ORF">M5X12_23835</name>
</gene>
<dbReference type="RefSeq" id="WP_268598732.1">
    <property type="nucleotide sequence ID" value="NZ_JAMDNP010000057.1"/>
</dbReference>
<accession>A0ABT4H3J8</accession>
<comment type="caution">
    <text evidence="1">The sequence shown here is derived from an EMBL/GenBank/DDBJ whole genome shotgun (WGS) entry which is preliminary data.</text>
</comment>
<dbReference type="Proteomes" id="UP001527181">
    <property type="component" value="Unassembled WGS sequence"/>
</dbReference>
<dbReference type="InterPro" id="IPR011067">
    <property type="entry name" value="Plasmid_toxin/cell-grow_inhib"/>
</dbReference>
<dbReference type="SUPFAM" id="SSF50118">
    <property type="entry name" value="Cell growth inhibitor/plasmid maintenance toxic component"/>
    <property type="match status" value="1"/>
</dbReference>
<evidence type="ECO:0000313" key="2">
    <source>
        <dbReference type="Proteomes" id="UP001527181"/>
    </source>
</evidence>
<proteinExistence type="predicted"/>
<sequence>MAQIYKPGDVYFCTFPKFVQRPNTNDYNIDSLKENASPRPVAILHEIDSNRAIAAPISSDGSQNHLVYDTFVPIKAANYPSFLKKDSFIKTNQIQVIDTKWLYPSTSPRLVGSLNTVDLDRTRYFSLYATQTEKAYTKWISEIVSKNVKSIDHGTLEAALKMELPLHSRPERRHPLDFNRMEVYKCHFQPAIHNPSPERISGTHAGILLTDGKYGHIPPGQTIAVPLVINVEANKGIFSSLDVGISINGQVMRACVSQIQPMNRDWIEGQALGKVDKLQMLDLDRSVINVLGLRDQVIEKSRSLIKDMGKNRSKAR</sequence>
<protein>
    <submittedName>
        <fullName evidence="1">Type II toxin-antitoxin system PemK/MazF family toxin</fullName>
    </submittedName>
</protein>
<keyword evidence="2" id="KW-1185">Reference proteome</keyword>
<dbReference type="Gene3D" id="2.30.30.110">
    <property type="match status" value="1"/>
</dbReference>
<dbReference type="EMBL" id="JAMDNP010000057">
    <property type="protein sequence ID" value="MCY9763545.1"/>
    <property type="molecule type" value="Genomic_DNA"/>
</dbReference>
<reference evidence="1 2" key="1">
    <citation type="submission" date="2022-05" db="EMBL/GenBank/DDBJ databases">
        <title>Genome Sequencing of Bee-Associated Microbes.</title>
        <authorList>
            <person name="Dunlap C."/>
        </authorList>
    </citation>
    <scope>NUCLEOTIDE SEQUENCE [LARGE SCALE GENOMIC DNA]</scope>
    <source>
        <strain evidence="1 2">NRRL B-04010</strain>
    </source>
</reference>